<dbReference type="EMBL" id="VMBB01000021">
    <property type="protein sequence ID" value="MDR8261614.1"/>
    <property type="molecule type" value="Genomic_DNA"/>
</dbReference>
<dbReference type="AlphaFoldDB" id="A0ABD5DC82"/>
<accession>A0ABD5DC82</accession>
<name>A0ABD5DC82_ACIBA</name>
<gene>
    <name evidence="1" type="ORF">FPK87_14245</name>
</gene>
<comment type="caution">
    <text evidence="1">The sequence shown here is derived from an EMBL/GenBank/DDBJ whole genome shotgun (WGS) entry which is preliminary data.</text>
</comment>
<dbReference type="RefSeq" id="WP_004716578.1">
    <property type="nucleotide sequence ID" value="NZ_JAESHO010000001.1"/>
</dbReference>
<sequence length="137" mass="15259">MTKANASITFSDLSTEDLKTLAEFADRNKLQPHETLSFLLKTAKEALASPSVPLNLLEKAYEVITENTANISTNADESYKISALCDTYAEVNALVANYPTFEKDFIKYLQMRNQSLATGEVGILHCNGYFSLAYKEF</sequence>
<proteinExistence type="predicted"/>
<protein>
    <submittedName>
        <fullName evidence="1">Uncharacterized protein</fullName>
    </submittedName>
</protein>
<reference evidence="1" key="1">
    <citation type="submission" date="2019-07" db="EMBL/GenBank/DDBJ databases">
        <title>Biological characteristics of mucoid Acinetobacter baumannii from a general hospital in China.</title>
        <authorList>
            <person name="Hua X."/>
            <person name="Yu Y."/>
        </authorList>
    </citation>
    <scope>NUCLEOTIDE SEQUENCE [LARGE SCALE GENOMIC DNA]</scope>
    <source>
        <strain evidence="1">N41</strain>
    </source>
</reference>
<organism evidence="1">
    <name type="scientific">Acinetobacter baumannii</name>
    <dbReference type="NCBI Taxonomy" id="470"/>
    <lineage>
        <taxon>Bacteria</taxon>
        <taxon>Pseudomonadati</taxon>
        <taxon>Pseudomonadota</taxon>
        <taxon>Gammaproteobacteria</taxon>
        <taxon>Moraxellales</taxon>
        <taxon>Moraxellaceae</taxon>
        <taxon>Acinetobacter</taxon>
        <taxon>Acinetobacter calcoaceticus/baumannii complex</taxon>
    </lineage>
</organism>
<evidence type="ECO:0000313" key="1">
    <source>
        <dbReference type="EMBL" id="MDR8261614.1"/>
    </source>
</evidence>